<evidence type="ECO:0000259" key="15">
    <source>
        <dbReference type="PROSITE" id="PS50011"/>
    </source>
</evidence>
<dbReference type="PANTHER" id="PTHR45646:SF11">
    <property type="entry name" value="SERINE_THREONINE-PROTEIN KINASE DOA"/>
    <property type="match status" value="1"/>
</dbReference>
<proteinExistence type="predicted"/>
<evidence type="ECO:0000256" key="7">
    <source>
        <dbReference type="ARBA" id="ARBA00022679"/>
    </source>
</evidence>
<evidence type="ECO:0000256" key="9">
    <source>
        <dbReference type="ARBA" id="ARBA00022777"/>
    </source>
</evidence>
<dbReference type="GO" id="GO:0004674">
    <property type="term" value="F:protein serine/threonine kinase activity"/>
    <property type="evidence" value="ECO:0007669"/>
    <property type="project" value="UniProtKB-KW"/>
</dbReference>
<gene>
    <name evidence="16" type="ORF">NKR23_g8170</name>
</gene>
<keyword evidence="9 16" id="KW-0418">Kinase</keyword>
<evidence type="ECO:0000256" key="5">
    <source>
        <dbReference type="ARBA" id="ARBA00019973"/>
    </source>
</evidence>
<protein>
    <recommendedName>
        <fullName evidence="5">EKC/KEOPS complex subunit BUD32</fullName>
        <ecNumber evidence="3">2.7.11.1</ecNumber>
    </recommendedName>
    <alternativeName>
        <fullName evidence="11 12">Atypical Serine/threonine protein kinase BUD32</fullName>
    </alternativeName>
    <alternativeName>
        <fullName evidence="4">EKC/KEOPS complex subunit bud32</fullName>
    </alternativeName>
</protein>
<dbReference type="PROSITE" id="PS00109">
    <property type="entry name" value="PROTEIN_KINASE_TYR"/>
    <property type="match status" value="1"/>
</dbReference>
<evidence type="ECO:0000313" key="17">
    <source>
        <dbReference type="Proteomes" id="UP001174694"/>
    </source>
</evidence>
<dbReference type="PANTHER" id="PTHR45646">
    <property type="entry name" value="SERINE/THREONINE-PROTEIN KINASE DOA-RELATED"/>
    <property type="match status" value="1"/>
</dbReference>
<evidence type="ECO:0000256" key="11">
    <source>
        <dbReference type="ARBA" id="ARBA00030980"/>
    </source>
</evidence>
<reference evidence="16" key="1">
    <citation type="submission" date="2022-07" db="EMBL/GenBank/DDBJ databases">
        <title>Fungi with potential for degradation of polypropylene.</title>
        <authorList>
            <person name="Gostincar C."/>
        </authorList>
    </citation>
    <scope>NUCLEOTIDE SEQUENCE</scope>
    <source>
        <strain evidence="16">EXF-13308</strain>
    </source>
</reference>
<dbReference type="InterPro" id="IPR000719">
    <property type="entry name" value="Prot_kinase_dom"/>
</dbReference>
<feature type="domain" description="Protein kinase" evidence="15">
    <location>
        <begin position="99"/>
        <end position="436"/>
    </location>
</feature>
<comment type="function">
    <text evidence="1">Component of the EKC/KEOPS complex that is required for the formation of a threonylcarbamoyl group on adenosine at position 37 (t(6)A37) in tRNAs that read codons beginning with adenine. The complex is probably involved in the transfer of the threonylcarbamoyl moiety of threonylcarbamoyl-AMP (TC-AMP) to the N6 group of A37. BUD32 has ATPase activity in the context of the EKC/KEOPS complex and likely plays a supporting role to the catalytic subunit KAE1. The EKC/KEOPS complex also promotes both telomere uncapping and telomere elongation. The complex is required for efficient recruitment of transcriptional coactivators.</text>
</comment>
<keyword evidence="17" id="KW-1185">Reference proteome</keyword>
<keyword evidence="6 16" id="KW-0723">Serine/threonine-protein kinase</keyword>
<comment type="catalytic activity">
    <reaction evidence="13">
        <text>L-threonyl-[protein] + ATP = O-phospho-L-threonyl-[protein] + ADP + H(+)</text>
        <dbReference type="Rhea" id="RHEA:46608"/>
        <dbReference type="Rhea" id="RHEA-COMP:11060"/>
        <dbReference type="Rhea" id="RHEA-COMP:11605"/>
        <dbReference type="ChEBI" id="CHEBI:15378"/>
        <dbReference type="ChEBI" id="CHEBI:30013"/>
        <dbReference type="ChEBI" id="CHEBI:30616"/>
        <dbReference type="ChEBI" id="CHEBI:61977"/>
        <dbReference type="ChEBI" id="CHEBI:456216"/>
        <dbReference type="EC" id="2.7.11.1"/>
    </reaction>
</comment>
<keyword evidence="7" id="KW-0808">Transferase</keyword>
<dbReference type="PROSITE" id="PS50011">
    <property type="entry name" value="PROTEIN_KINASE_DOM"/>
    <property type="match status" value="1"/>
</dbReference>
<dbReference type="Gene3D" id="3.30.200.20">
    <property type="entry name" value="Phosphorylase Kinase, domain 1"/>
    <property type="match status" value="1"/>
</dbReference>
<dbReference type="AlphaFoldDB" id="A0AA38R9N2"/>
<dbReference type="EMBL" id="JANBVO010000028">
    <property type="protein sequence ID" value="KAJ9138807.1"/>
    <property type="molecule type" value="Genomic_DNA"/>
</dbReference>
<evidence type="ECO:0000256" key="2">
    <source>
        <dbReference type="ARBA" id="ARBA00011534"/>
    </source>
</evidence>
<evidence type="ECO:0000256" key="6">
    <source>
        <dbReference type="ARBA" id="ARBA00022527"/>
    </source>
</evidence>
<name>A0AA38R9N2_9PEZI</name>
<dbReference type="SMART" id="SM00220">
    <property type="entry name" value="S_TKc"/>
    <property type="match status" value="1"/>
</dbReference>
<evidence type="ECO:0000256" key="3">
    <source>
        <dbReference type="ARBA" id="ARBA00012513"/>
    </source>
</evidence>
<dbReference type="Gene3D" id="1.10.510.10">
    <property type="entry name" value="Transferase(Phosphotransferase) domain 1"/>
    <property type="match status" value="1"/>
</dbReference>
<evidence type="ECO:0000256" key="4">
    <source>
        <dbReference type="ARBA" id="ARBA00013948"/>
    </source>
</evidence>
<dbReference type="GO" id="GO:0043484">
    <property type="term" value="P:regulation of RNA splicing"/>
    <property type="evidence" value="ECO:0007669"/>
    <property type="project" value="TreeGrafter"/>
</dbReference>
<dbReference type="InterPro" id="IPR011009">
    <property type="entry name" value="Kinase-like_dom_sf"/>
</dbReference>
<dbReference type="GO" id="GO:0005524">
    <property type="term" value="F:ATP binding"/>
    <property type="evidence" value="ECO:0007669"/>
    <property type="project" value="UniProtKB-KW"/>
</dbReference>
<organism evidence="16 17">
    <name type="scientific">Pleurostoma richardsiae</name>
    <dbReference type="NCBI Taxonomy" id="41990"/>
    <lineage>
        <taxon>Eukaryota</taxon>
        <taxon>Fungi</taxon>
        <taxon>Dikarya</taxon>
        <taxon>Ascomycota</taxon>
        <taxon>Pezizomycotina</taxon>
        <taxon>Sordariomycetes</taxon>
        <taxon>Sordariomycetidae</taxon>
        <taxon>Calosphaeriales</taxon>
        <taxon>Pleurostomataceae</taxon>
        <taxon>Pleurostoma</taxon>
    </lineage>
</organism>
<comment type="caution">
    <text evidence="16">The sequence shown here is derived from an EMBL/GenBank/DDBJ whole genome shotgun (WGS) entry which is preliminary data.</text>
</comment>
<evidence type="ECO:0000256" key="8">
    <source>
        <dbReference type="ARBA" id="ARBA00022741"/>
    </source>
</evidence>
<evidence type="ECO:0000256" key="12">
    <source>
        <dbReference type="ARBA" id="ARBA00033194"/>
    </source>
</evidence>
<keyword evidence="10" id="KW-0067">ATP-binding</keyword>
<evidence type="ECO:0000256" key="14">
    <source>
        <dbReference type="ARBA" id="ARBA00048679"/>
    </source>
</evidence>
<dbReference type="Proteomes" id="UP001174694">
    <property type="component" value="Unassembled WGS sequence"/>
</dbReference>
<evidence type="ECO:0000256" key="10">
    <source>
        <dbReference type="ARBA" id="ARBA00022840"/>
    </source>
</evidence>
<dbReference type="InterPro" id="IPR051175">
    <property type="entry name" value="CLK_kinases"/>
</dbReference>
<comment type="subunit">
    <text evidence="2">Component of the EKC/KEOPS complex composed of at least BUD32, CGI121, GON7, KAE1 and PCC1; the whole complex dimerizes.</text>
</comment>
<accession>A0AA38R9N2</accession>
<comment type="catalytic activity">
    <reaction evidence="14">
        <text>L-seryl-[protein] + ATP = O-phospho-L-seryl-[protein] + ADP + H(+)</text>
        <dbReference type="Rhea" id="RHEA:17989"/>
        <dbReference type="Rhea" id="RHEA-COMP:9863"/>
        <dbReference type="Rhea" id="RHEA-COMP:11604"/>
        <dbReference type="ChEBI" id="CHEBI:15378"/>
        <dbReference type="ChEBI" id="CHEBI:29999"/>
        <dbReference type="ChEBI" id="CHEBI:30616"/>
        <dbReference type="ChEBI" id="CHEBI:83421"/>
        <dbReference type="ChEBI" id="CHEBI:456216"/>
        <dbReference type="EC" id="2.7.11.1"/>
    </reaction>
</comment>
<evidence type="ECO:0000256" key="1">
    <source>
        <dbReference type="ARBA" id="ARBA00003747"/>
    </source>
</evidence>
<evidence type="ECO:0000256" key="13">
    <source>
        <dbReference type="ARBA" id="ARBA00047899"/>
    </source>
</evidence>
<dbReference type="SUPFAM" id="SSF56112">
    <property type="entry name" value="Protein kinase-like (PK-like)"/>
    <property type="match status" value="1"/>
</dbReference>
<dbReference type="EC" id="2.7.11.1" evidence="3"/>
<dbReference type="GO" id="GO:0005634">
    <property type="term" value="C:nucleus"/>
    <property type="evidence" value="ECO:0007669"/>
    <property type="project" value="TreeGrafter"/>
</dbReference>
<dbReference type="InterPro" id="IPR008266">
    <property type="entry name" value="Tyr_kinase_AS"/>
</dbReference>
<evidence type="ECO:0000313" key="16">
    <source>
        <dbReference type="EMBL" id="KAJ9138807.1"/>
    </source>
</evidence>
<keyword evidence="8" id="KW-0547">Nucleotide-binding</keyword>
<dbReference type="Pfam" id="PF00069">
    <property type="entry name" value="Pkinase"/>
    <property type="match status" value="1"/>
</dbReference>
<sequence>MEARKIAFLFINGTRRHPPLSLLARSWNHLDLNARVNGRSRQRWLADSAKPTPGRARTFPSEGIELLSVKERVEEERIPGYKAGNFYPVRLGEVFKSRYQVVAKLGFGTSSTVWLCRDLRDNVLLTLKVCIKGQDAANEVAISHHIKSIGADHPGKARLRLVLDEFQITGTQGSHHCLVFTPLDLTYTDFRNMFPDKVLSKILSQQSVLMVLLGLDFLHQAGVVHTDISPNNILLGADDAAVFSKVEQAELEHPSARKVLADRVIHLSYRVPLTYGAPVISDFGAARLGDPGQMHSGDVMPGVYRAPEIVLGMDWDSKIDIWSVGVMIWDMLEGSRLFRATKDGHLDDEMHLAEMVSLMGPPPREFLERSEKCSRYWDSEGNWIAATLIPEQSLETCEKRLEGRDKELLVTLVRKILRWLPEERPSAEDLFEDEFLIQYRFEGDRAGDV</sequence>